<keyword evidence="2" id="KW-0238">DNA-binding</keyword>
<organism evidence="6 7">
    <name type="scientific">Micromonospora siamensis</name>
    <dbReference type="NCBI Taxonomy" id="299152"/>
    <lineage>
        <taxon>Bacteria</taxon>
        <taxon>Bacillati</taxon>
        <taxon>Actinomycetota</taxon>
        <taxon>Actinomycetes</taxon>
        <taxon>Micromonosporales</taxon>
        <taxon>Micromonosporaceae</taxon>
        <taxon>Micromonospora</taxon>
    </lineage>
</organism>
<feature type="domain" description="OmpR/PhoB-type" evidence="4">
    <location>
        <begin position="15"/>
        <end position="89"/>
    </location>
</feature>
<dbReference type="InterPro" id="IPR016032">
    <property type="entry name" value="Sig_transdc_resp-reg_C-effctor"/>
</dbReference>
<dbReference type="GO" id="GO:0000160">
    <property type="term" value="P:phosphorelay signal transduction system"/>
    <property type="evidence" value="ECO:0007669"/>
    <property type="project" value="InterPro"/>
</dbReference>
<dbReference type="SUPFAM" id="SSF52540">
    <property type="entry name" value="P-loop containing nucleoside triphosphate hydrolases"/>
    <property type="match status" value="1"/>
</dbReference>
<dbReference type="Gene3D" id="3.40.50.300">
    <property type="entry name" value="P-loop containing nucleotide triphosphate hydrolases"/>
    <property type="match status" value="1"/>
</dbReference>
<dbReference type="AlphaFoldDB" id="A0A1C5J9R7"/>
<feature type="compositionally biased region" description="Polar residues" evidence="3">
    <location>
        <begin position="235"/>
        <end position="246"/>
    </location>
</feature>
<dbReference type="GO" id="GO:0043531">
    <property type="term" value="F:ADP binding"/>
    <property type="evidence" value="ECO:0007669"/>
    <property type="project" value="InterPro"/>
</dbReference>
<dbReference type="InterPro" id="IPR027417">
    <property type="entry name" value="P-loop_NTPase"/>
</dbReference>
<dbReference type="PANTHER" id="PTHR47691">
    <property type="entry name" value="REGULATOR-RELATED"/>
    <property type="match status" value="1"/>
</dbReference>
<dbReference type="InterPro" id="IPR001867">
    <property type="entry name" value="OmpR/PhoB-type_DNA-bd"/>
</dbReference>
<dbReference type="SUPFAM" id="SSF48452">
    <property type="entry name" value="TPR-like"/>
    <property type="match status" value="3"/>
</dbReference>
<evidence type="ECO:0000313" key="7">
    <source>
        <dbReference type="Proteomes" id="UP000198210"/>
    </source>
</evidence>
<evidence type="ECO:0000256" key="1">
    <source>
        <dbReference type="ARBA" id="ARBA00005820"/>
    </source>
</evidence>
<dbReference type="RefSeq" id="WP_088972095.1">
    <property type="nucleotide sequence ID" value="NZ_JBHLYF010000004.1"/>
</dbReference>
<dbReference type="GO" id="GO:0003677">
    <property type="term" value="F:DNA binding"/>
    <property type="evidence" value="ECO:0007669"/>
    <property type="project" value="UniProtKB-KW"/>
</dbReference>
<keyword evidence="7" id="KW-1185">Reference proteome</keyword>
<feature type="compositionally biased region" description="Basic and acidic residues" evidence="3">
    <location>
        <begin position="203"/>
        <end position="226"/>
    </location>
</feature>
<dbReference type="GO" id="GO:0006355">
    <property type="term" value="P:regulation of DNA-templated transcription"/>
    <property type="evidence" value="ECO:0007669"/>
    <property type="project" value="InterPro"/>
</dbReference>
<name>A0A1C5J9R7_9ACTN</name>
<protein>
    <submittedName>
        <fullName evidence="6">Tetratricopeptide repeat-containing protein</fullName>
    </submittedName>
</protein>
<dbReference type="SMART" id="SM00028">
    <property type="entry name" value="TPR"/>
    <property type="match status" value="5"/>
</dbReference>
<dbReference type="InterPro" id="IPR005158">
    <property type="entry name" value="BTAD"/>
</dbReference>
<dbReference type="SUPFAM" id="SSF46894">
    <property type="entry name" value="C-terminal effector domain of the bipartite response regulators"/>
    <property type="match status" value="1"/>
</dbReference>
<feature type="domain" description="Bacterial transcriptional activator" evidence="5">
    <location>
        <begin position="96"/>
        <end position="228"/>
    </location>
</feature>
<dbReference type="Gene3D" id="1.10.10.10">
    <property type="entry name" value="Winged helix-like DNA-binding domain superfamily/Winged helix DNA-binding domain"/>
    <property type="match status" value="1"/>
</dbReference>
<dbReference type="EMBL" id="LT607751">
    <property type="protein sequence ID" value="SCG66766.1"/>
    <property type="molecule type" value="Genomic_DNA"/>
</dbReference>
<sequence length="1035" mass="113347">MRFFLLGTVTVEAAGVPLKLGGVRQARLLAILLSDVGSAVPDDLIVEALWEQPPRSARQQVYNAVNGLRRAFVDLGSVSLVRSGTGYTIHVPEMAVDTYQFRANVAAADQCQANGDPRAAAAHLQAALDLWRGPALSGLLTRSAPLQIIAARLEQERAVASDRLMTLGQMPSAAVAADTGSTGQPARAPWSEAVRPSVTILRQRDRHDATGRAEEYGRSQSAEERTAAFGPPARHSQNTQSEVERLSGSSLLPVTFAGSGRSATDIATPSINYLPRDTNEFTGRAREIRELTAPPTASTTALRVLTIDGVGGIGKTALAVRAAHHLVERYPDGQFFVDLLGFTPGATPMTAEDALDVLLLQSRVPRDMVPPGRRERSELWRTRLAGKRALIVLDNAADEAQIRDLLPGAPESLVLVTSRRRLSALDGAVPFSLDILPREDAVDLFVRIAGEHRVDGRSADVEEVIDLCGRQPHAVRTAAARFRDRVSWRLADLLEQMRPRRQRVRFLAVGDQNVISRLAASYERLTPPRRRLFRLLSLHPAAEFDAPAAAALAGMTLEETEECLEVLFEDNLVLQPTADRFVLHGLLRDCAFDLLRRHDSQEAQRKATHRVLDHYLYSAHSWSRPDAVGVFRFDIEVTHRPKAVDTPADDLARIRLIRANQRSVVAAARHAAKHGWHDHAWKIACSMMPFLARGGYAADSYPLFQIALAAAIERRDPRGEMMSMAAMAFVMRDREKEPERAQQLFEQAIRIAVREGDHGAHAYLAADLGMAQRSGGRMYQAQRTFAQVKELAAAIDDRWLTAAAATNLGVIALELGRYAEALRHLDEATTVGRGVNTTRAGLLIDLNVGLVNYLRGREVRARDIFDRVVADARDAGSLTAEAWTCSLRSVVSRSLGDLEGATEDARHALSLARILVQPEIECDALNAMGETLLSARDLAGAETSFQQAETVAEKFRLRSQRVRAVEGRAHVLWAAGEPRAARTLWQQALSLHPPGVMAAEFVRAHLSGLVDGAVKCPRCHVVNRPASTGDESRMR</sequence>
<gene>
    <name evidence="6" type="ORF">GA0074704_4226</name>
</gene>
<evidence type="ECO:0000256" key="2">
    <source>
        <dbReference type="ARBA" id="ARBA00023125"/>
    </source>
</evidence>
<proteinExistence type="inferred from homology"/>
<dbReference type="SMART" id="SM00862">
    <property type="entry name" value="Trans_reg_C"/>
    <property type="match status" value="1"/>
</dbReference>
<dbReference type="PANTHER" id="PTHR47691:SF3">
    <property type="entry name" value="HTH-TYPE TRANSCRIPTIONAL REGULATOR RV0890C-RELATED"/>
    <property type="match status" value="1"/>
</dbReference>
<dbReference type="Proteomes" id="UP000198210">
    <property type="component" value="Chromosome I"/>
</dbReference>
<dbReference type="Gene3D" id="1.25.40.10">
    <property type="entry name" value="Tetratricopeptide repeat domain"/>
    <property type="match status" value="3"/>
</dbReference>
<dbReference type="InterPro" id="IPR011990">
    <property type="entry name" value="TPR-like_helical_dom_sf"/>
</dbReference>
<feature type="region of interest" description="Disordered" evidence="3">
    <location>
        <begin position="203"/>
        <end position="246"/>
    </location>
</feature>
<evidence type="ECO:0000259" key="5">
    <source>
        <dbReference type="SMART" id="SM01043"/>
    </source>
</evidence>
<dbReference type="InterPro" id="IPR019734">
    <property type="entry name" value="TPR_rpt"/>
</dbReference>
<evidence type="ECO:0000256" key="3">
    <source>
        <dbReference type="SAM" id="MobiDB-lite"/>
    </source>
</evidence>
<reference evidence="6 7" key="1">
    <citation type="submission" date="2016-06" db="EMBL/GenBank/DDBJ databases">
        <authorList>
            <person name="Kjaerup R.B."/>
            <person name="Dalgaard T.S."/>
            <person name="Juul-Madsen H.R."/>
        </authorList>
    </citation>
    <scope>NUCLEOTIDE SEQUENCE [LARGE SCALE GENOMIC DNA]</scope>
    <source>
        <strain evidence="6 7">DSM 45097</strain>
    </source>
</reference>
<dbReference type="InterPro" id="IPR036388">
    <property type="entry name" value="WH-like_DNA-bd_sf"/>
</dbReference>
<evidence type="ECO:0000313" key="6">
    <source>
        <dbReference type="EMBL" id="SCG66766.1"/>
    </source>
</evidence>
<comment type="similarity">
    <text evidence="1">Belongs to the AfsR/DnrI/RedD regulatory family.</text>
</comment>
<dbReference type="SMART" id="SM01043">
    <property type="entry name" value="BTAD"/>
    <property type="match status" value="1"/>
</dbReference>
<evidence type="ECO:0000259" key="4">
    <source>
        <dbReference type="SMART" id="SM00862"/>
    </source>
</evidence>
<dbReference type="Pfam" id="PF13374">
    <property type="entry name" value="TPR_10"/>
    <property type="match status" value="1"/>
</dbReference>
<dbReference type="Pfam" id="PF03704">
    <property type="entry name" value="BTAD"/>
    <property type="match status" value="1"/>
</dbReference>
<accession>A0A1C5J9R7</accession>